<sequence length="541" mass="62787">MNITEEINDLTWSLEQNIVKILITLITIPICFLTTAGNILVLVSFKINKKLRTTNNYFLLSLAIADLIIGCVSMPISTIYFLTENWLFGPTICDLWLSLDYAVSNASVANLILISFDRYFSITRPLTYRVNRTSKKVITSITISWIISFLLWTPFIISWPYIYGKRILSDYECKIQFLYTNKYLTLSTCFIAFYLPVIIICVVYYKIWIKTKVRQIEFQKLLAANSVKTNFKKQAQPEILIKNSNLEIIGLKLSNLNSSVDKEDDESEENMLKSNSDSESTSTKLKKISVNLSDSSLVRPERKMYSSIPYLGKFSLFDKIFRRRSSSLSMTASVRRIDYSKCKFYFKSTNKQNFPVQCKYCVNKTGPKCNQFSSEHYSCYSLLSSRDRNHQPSPILDFNRIRDRNLVKTRTDSKKSCENISLKNYRFEPNKTSTNNIKINTLDRIQKIPNKKSEKKQDQKAAKTLSAILLAFIITWTPYNINVVANTFCNNCVSKYAFWEGFAYWLCYMNSTINPILYALCNANFRKTFREILAKFNIIKK</sequence>
<keyword evidence="4 10" id="KW-1133">Transmembrane helix</keyword>
<dbReference type="OrthoDB" id="10071887at2759"/>
<dbReference type="InterPro" id="IPR017452">
    <property type="entry name" value="GPCR_Rhodpsn_7TM"/>
</dbReference>
<dbReference type="Gene3D" id="1.20.1070.10">
    <property type="entry name" value="Rhodopsin 7-helix transmembrane proteins"/>
    <property type="match status" value="2"/>
</dbReference>
<dbReference type="GO" id="GO:0005886">
    <property type="term" value="C:plasma membrane"/>
    <property type="evidence" value="ECO:0007669"/>
    <property type="project" value="UniProtKB-SubCell"/>
</dbReference>
<dbReference type="Pfam" id="PF00001">
    <property type="entry name" value="7tm_1"/>
    <property type="match status" value="1"/>
</dbReference>
<dbReference type="PANTHER" id="PTHR24247">
    <property type="entry name" value="5-HYDROXYTRYPTAMINE RECEPTOR"/>
    <property type="match status" value="1"/>
</dbReference>
<dbReference type="PROSITE" id="PS50262">
    <property type="entry name" value="G_PROTEIN_RECEP_F1_2"/>
    <property type="match status" value="1"/>
</dbReference>
<evidence type="ECO:0000256" key="3">
    <source>
        <dbReference type="ARBA" id="ARBA00022692"/>
    </source>
</evidence>
<feature type="transmembrane region" description="Helical" evidence="10">
    <location>
        <begin position="95"/>
        <end position="116"/>
    </location>
</feature>
<evidence type="ECO:0000256" key="1">
    <source>
        <dbReference type="ARBA" id="ARBA00004651"/>
    </source>
</evidence>
<keyword evidence="7 9" id="KW-0675">Receptor</keyword>
<protein>
    <recommendedName>
        <fullName evidence="11">G-protein coupled receptors family 1 profile domain-containing protein</fullName>
    </recommendedName>
</protein>
<dbReference type="InterPro" id="IPR000995">
    <property type="entry name" value="Musac_Ach_rcpt"/>
</dbReference>
<dbReference type="GO" id="GO:0045202">
    <property type="term" value="C:synapse"/>
    <property type="evidence" value="ECO:0007669"/>
    <property type="project" value="TreeGrafter"/>
</dbReference>
<evidence type="ECO:0000259" key="11">
    <source>
        <dbReference type="PROSITE" id="PS50262"/>
    </source>
</evidence>
<keyword evidence="6 10" id="KW-0472">Membrane</keyword>
<dbReference type="GO" id="GO:0007197">
    <property type="term" value="P:adenylate cyclase-inhibiting G protein-coupled acetylcholine receptor signaling pathway"/>
    <property type="evidence" value="ECO:0007669"/>
    <property type="project" value="TreeGrafter"/>
</dbReference>
<dbReference type="AlphaFoldDB" id="A0A813TMJ7"/>
<comment type="caution">
    <text evidence="12">The sequence shown here is derived from an EMBL/GenBank/DDBJ whole genome shotgun (WGS) entry which is preliminary data.</text>
</comment>
<dbReference type="EMBL" id="CAJNOC010000907">
    <property type="protein sequence ID" value="CAF0815933.1"/>
    <property type="molecule type" value="Genomic_DNA"/>
</dbReference>
<evidence type="ECO:0000256" key="10">
    <source>
        <dbReference type="SAM" id="Phobius"/>
    </source>
</evidence>
<dbReference type="SUPFAM" id="SSF81321">
    <property type="entry name" value="Family A G protein-coupled receptor-like"/>
    <property type="match status" value="1"/>
</dbReference>
<feature type="transmembrane region" description="Helical" evidence="10">
    <location>
        <begin position="183"/>
        <end position="205"/>
    </location>
</feature>
<dbReference type="PANTHER" id="PTHR24247:SF265">
    <property type="entry name" value="MUSCARINIC ACETYLCHOLINE RECEPTOR DM1"/>
    <property type="match status" value="1"/>
</dbReference>
<feature type="transmembrane region" description="Helical" evidence="10">
    <location>
        <begin position="21"/>
        <end position="45"/>
    </location>
</feature>
<organism evidence="12 13">
    <name type="scientific">Brachionus calyciflorus</name>
    <dbReference type="NCBI Taxonomy" id="104777"/>
    <lineage>
        <taxon>Eukaryota</taxon>
        <taxon>Metazoa</taxon>
        <taxon>Spiralia</taxon>
        <taxon>Gnathifera</taxon>
        <taxon>Rotifera</taxon>
        <taxon>Eurotatoria</taxon>
        <taxon>Monogononta</taxon>
        <taxon>Pseudotrocha</taxon>
        <taxon>Ploima</taxon>
        <taxon>Brachionidae</taxon>
        <taxon>Brachionus</taxon>
    </lineage>
</organism>
<keyword evidence="8 9" id="KW-0807">Transducer</keyword>
<evidence type="ECO:0000256" key="9">
    <source>
        <dbReference type="RuleBase" id="RU000688"/>
    </source>
</evidence>
<comment type="subcellular location">
    <subcellularLocation>
        <location evidence="1">Cell membrane</location>
        <topology evidence="1">Multi-pass membrane protein</topology>
    </subcellularLocation>
</comment>
<dbReference type="InterPro" id="IPR000276">
    <property type="entry name" value="GPCR_Rhodpsn"/>
</dbReference>
<name>A0A813TMJ7_9BILA</name>
<feature type="transmembrane region" description="Helical" evidence="10">
    <location>
        <begin position="461"/>
        <end position="481"/>
    </location>
</feature>
<evidence type="ECO:0000256" key="2">
    <source>
        <dbReference type="ARBA" id="ARBA00022475"/>
    </source>
</evidence>
<dbReference type="GO" id="GO:0030425">
    <property type="term" value="C:dendrite"/>
    <property type="evidence" value="ECO:0007669"/>
    <property type="project" value="TreeGrafter"/>
</dbReference>
<feature type="transmembrane region" description="Helical" evidence="10">
    <location>
        <begin position="57"/>
        <end position="83"/>
    </location>
</feature>
<evidence type="ECO:0000256" key="5">
    <source>
        <dbReference type="ARBA" id="ARBA00023040"/>
    </source>
</evidence>
<evidence type="ECO:0000313" key="12">
    <source>
        <dbReference type="EMBL" id="CAF0815933.1"/>
    </source>
</evidence>
<evidence type="ECO:0000256" key="8">
    <source>
        <dbReference type="ARBA" id="ARBA00023224"/>
    </source>
</evidence>
<evidence type="ECO:0000256" key="4">
    <source>
        <dbReference type="ARBA" id="ARBA00022989"/>
    </source>
</evidence>
<keyword evidence="2" id="KW-1003">Cell membrane</keyword>
<comment type="similarity">
    <text evidence="9">Belongs to the G-protein coupled receptor 1 family.</text>
</comment>
<proteinExistence type="inferred from homology"/>
<evidence type="ECO:0000313" key="13">
    <source>
        <dbReference type="Proteomes" id="UP000663879"/>
    </source>
</evidence>
<dbReference type="PROSITE" id="PS00237">
    <property type="entry name" value="G_PROTEIN_RECEP_F1_1"/>
    <property type="match status" value="1"/>
</dbReference>
<keyword evidence="3 9" id="KW-0812">Transmembrane</keyword>
<feature type="transmembrane region" description="Helical" evidence="10">
    <location>
        <begin position="137"/>
        <end position="163"/>
    </location>
</feature>
<reference evidence="12" key="1">
    <citation type="submission" date="2021-02" db="EMBL/GenBank/DDBJ databases">
        <authorList>
            <person name="Nowell W R."/>
        </authorList>
    </citation>
    <scope>NUCLEOTIDE SEQUENCE</scope>
    <source>
        <strain evidence="12">Ploen Becks lab</strain>
    </source>
</reference>
<dbReference type="PRINTS" id="PR00243">
    <property type="entry name" value="MUSCARINICR"/>
</dbReference>
<dbReference type="Proteomes" id="UP000663879">
    <property type="component" value="Unassembled WGS sequence"/>
</dbReference>
<accession>A0A813TMJ7</accession>
<feature type="domain" description="G-protein coupled receptors family 1 profile" evidence="11">
    <location>
        <begin position="37"/>
        <end position="518"/>
    </location>
</feature>
<keyword evidence="13" id="KW-1185">Reference proteome</keyword>
<evidence type="ECO:0000256" key="6">
    <source>
        <dbReference type="ARBA" id="ARBA00023136"/>
    </source>
</evidence>
<evidence type="ECO:0000256" key="7">
    <source>
        <dbReference type="ARBA" id="ARBA00023170"/>
    </source>
</evidence>
<dbReference type="PRINTS" id="PR00237">
    <property type="entry name" value="GPCRRHODOPSN"/>
</dbReference>
<feature type="transmembrane region" description="Helical" evidence="10">
    <location>
        <begin position="501"/>
        <end position="521"/>
    </location>
</feature>
<dbReference type="GO" id="GO:0004993">
    <property type="term" value="F:G protein-coupled serotonin receptor activity"/>
    <property type="evidence" value="ECO:0007669"/>
    <property type="project" value="TreeGrafter"/>
</dbReference>
<dbReference type="GO" id="GO:0007187">
    <property type="term" value="P:G protein-coupled receptor signaling pathway, coupled to cyclic nucleotide second messenger"/>
    <property type="evidence" value="ECO:0007669"/>
    <property type="project" value="TreeGrafter"/>
</dbReference>
<dbReference type="GO" id="GO:0016907">
    <property type="term" value="F:G protein-coupled acetylcholine receptor activity"/>
    <property type="evidence" value="ECO:0007669"/>
    <property type="project" value="InterPro"/>
</dbReference>
<gene>
    <name evidence="12" type="ORF">OXX778_LOCUS7212</name>
</gene>
<keyword evidence="5 9" id="KW-0297">G-protein coupled receptor</keyword>